<evidence type="ECO:0000313" key="1">
    <source>
        <dbReference type="EMBL" id="RVE57893.1"/>
    </source>
</evidence>
<name>A0A437C5M6_ORYJA</name>
<protein>
    <submittedName>
        <fullName evidence="1">Uncharacterized protein</fullName>
    </submittedName>
</protein>
<keyword evidence="2" id="KW-1185">Reference proteome</keyword>
<evidence type="ECO:0000313" key="2">
    <source>
        <dbReference type="Proteomes" id="UP000283210"/>
    </source>
</evidence>
<dbReference type="EMBL" id="CM012457">
    <property type="protein sequence ID" value="RVE57893.1"/>
    <property type="molecule type" value="Genomic_DNA"/>
</dbReference>
<dbReference type="AlphaFoldDB" id="A0A437C5M6"/>
<accession>A0A437C5M6</accession>
<organism evidence="1 2">
    <name type="scientific">Oryzias javanicus</name>
    <name type="common">Javanese ricefish</name>
    <name type="synonym">Aplocheilus javanicus</name>
    <dbReference type="NCBI Taxonomy" id="123683"/>
    <lineage>
        <taxon>Eukaryota</taxon>
        <taxon>Metazoa</taxon>
        <taxon>Chordata</taxon>
        <taxon>Craniata</taxon>
        <taxon>Vertebrata</taxon>
        <taxon>Euteleostomi</taxon>
        <taxon>Actinopterygii</taxon>
        <taxon>Neopterygii</taxon>
        <taxon>Teleostei</taxon>
        <taxon>Neoteleostei</taxon>
        <taxon>Acanthomorphata</taxon>
        <taxon>Ovalentaria</taxon>
        <taxon>Atherinomorphae</taxon>
        <taxon>Beloniformes</taxon>
        <taxon>Adrianichthyidae</taxon>
        <taxon>Oryziinae</taxon>
        <taxon>Oryzias</taxon>
    </lineage>
</organism>
<gene>
    <name evidence="1" type="ORF">OJAV_G00203810</name>
</gene>
<reference evidence="1 2" key="2">
    <citation type="submission" date="2019-01" db="EMBL/GenBank/DDBJ databases">
        <title>A chromosome length genome reference of the Java medaka (oryzias javanicus).</title>
        <authorList>
            <person name="Herpin A."/>
            <person name="Takehana Y."/>
            <person name="Naruse K."/>
            <person name="Ansai S."/>
            <person name="Kawaguchi M."/>
        </authorList>
    </citation>
    <scope>NUCLEOTIDE SEQUENCE [LARGE SCALE GENOMIC DNA]</scope>
    <source>
        <strain evidence="1">RS831</strain>
        <tissue evidence="1">Whole body</tissue>
    </source>
</reference>
<proteinExistence type="predicted"/>
<sequence>MVRRRLPHSAPLNLLMRRELRLLQSPPHVFSVSPTLRLFIKALNNADGSGFCCPASRAPSVTPDSCSA</sequence>
<reference evidence="1 2" key="1">
    <citation type="submission" date="2018-11" db="EMBL/GenBank/DDBJ databases">
        <authorList>
            <person name="Lopez-Roques C."/>
            <person name="Donnadieu C."/>
            <person name="Bouchez O."/>
            <person name="Klopp C."/>
            <person name="Cabau C."/>
            <person name="Zahm M."/>
        </authorList>
    </citation>
    <scope>NUCLEOTIDE SEQUENCE [LARGE SCALE GENOMIC DNA]</scope>
    <source>
        <strain evidence="1">RS831</strain>
        <tissue evidence="1">Whole body</tissue>
    </source>
</reference>
<dbReference type="Proteomes" id="UP000283210">
    <property type="component" value="Chromosome 21"/>
</dbReference>